<comment type="caution">
    <text evidence="3">The sequence shown here is derived from an EMBL/GenBank/DDBJ whole genome shotgun (WGS) entry which is preliminary data.</text>
</comment>
<evidence type="ECO:0000313" key="3">
    <source>
        <dbReference type="EMBL" id="MBZ5714325.1"/>
    </source>
</evidence>
<name>A0ABS7U1V4_9BACT</name>
<sequence>MHLRSLPLLALSLGLAACPGNESATDGTDTETAGPTTNEPATDPGTETDGTETAAPTTTEDEPTAGTTGEPGGDLNPHTLGDHASQACKDAMTGAAAFLAATADADAAAATAAYGDALKIYVQTIDTGNMRDDDSAITAALMQNDAPGAALAEGHLYTALMFQLRANLSAVETGAEDKYAAWDEAHCVWDGGLRLLATRAQEEGWKTEGDPIVADIDAAFAAGHDGISGDAPATAIDDWRIPPQKQIIEKTLFRAAHRDIIGKAIAAADAADATQAARALGVFGIVRDRLEGRNTPGIAVIEGMLTGDPAMINGTVVAFEMDKAFAKRTRNYADQAFGEGLGIPPSYKGAVEGRTYAKLIVAGMSSAMLNTDAYLADWEDYAELVRTGEDDAAAMEISQRIIDTTCMYQTLLGIAACTGSDDET</sequence>
<protein>
    <recommendedName>
        <fullName evidence="5">Lipoprotein</fullName>
    </recommendedName>
</protein>
<evidence type="ECO:0000313" key="4">
    <source>
        <dbReference type="Proteomes" id="UP001139031"/>
    </source>
</evidence>
<dbReference type="RefSeq" id="WP_224196214.1">
    <property type="nucleotide sequence ID" value="NZ_JAIRAU010000047.1"/>
</dbReference>
<evidence type="ECO:0000256" key="2">
    <source>
        <dbReference type="SAM" id="SignalP"/>
    </source>
</evidence>
<dbReference type="PROSITE" id="PS51257">
    <property type="entry name" value="PROKAR_LIPOPROTEIN"/>
    <property type="match status" value="1"/>
</dbReference>
<evidence type="ECO:0000256" key="1">
    <source>
        <dbReference type="SAM" id="MobiDB-lite"/>
    </source>
</evidence>
<keyword evidence="2" id="KW-0732">Signal</keyword>
<feature type="compositionally biased region" description="Low complexity" evidence="1">
    <location>
        <begin position="40"/>
        <end position="68"/>
    </location>
</feature>
<organism evidence="3 4">
    <name type="scientific">Nannocystis pusilla</name>
    <dbReference type="NCBI Taxonomy" id="889268"/>
    <lineage>
        <taxon>Bacteria</taxon>
        <taxon>Pseudomonadati</taxon>
        <taxon>Myxococcota</taxon>
        <taxon>Polyangia</taxon>
        <taxon>Nannocystales</taxon>
        <taxon>Nannocystaceae</taxon>
        <taxon>Nannocystis</taxon>
    </lineage>
</organism>
<dbReference type="EMBL" id="JAIRAU010000047">
    <property type="protein sequence ID" value="MBZ5714325.1"/>
    <property type="molecule type" value="Genomic_DNA"/>
</dbReference>
<gene>
    <name evidence="3" type="ORF">K7C98_34275</name>
</gene>
<accession>A0ABS7U1V4</accession>
<dbReference type="Proteomes" id="UP001139031">
    <property type="component" value="Unassembled WGS sequence"/>
</dbReference>
<feature type="region of interest" description="Disordered" evidence="1">
    <location>
        <begin position="21"/>
        <end position="83"/>
    </location>
</feature>
<feature type="chain" id="PRO_5047331120" description="Lipoprotein" evidence="2">
    <location>
        <begin position="25"/>
        <end position="424"/>
    </location>
</feature>
<keyword evidence="4" id="KW-1185">Reference proteome</keyword>
<reference evidence="3" key="1">
    <citation type="submission" date="2021-08" db="EMBL/GenBank/DDBJ databases">
        <authorList>
            <person name="Stevens D.C."/>
        </authorList>
    </citation>
    <scope>NUCLEOTIDE SEQUENCE</scope>
    <source>
        <strain evidence="3">DSM 53165</strain>
    </source>
</reference>
<feature type="compositionally biased region" description="Polar residues" evidence="1">
    <location>
        <begin position="22"/>
        <end position="39"/>
    </location>
</feature>
<feature type="signal peptide" evidence="2">
    <location>
        <begin position="1"/>
        <end position="24"/>
    </location>
</feature>
<proteinExistence type="predicted"/>
<evidence type="ECO:0008006" key="5">
    <source>
        <dbReference type="Google" id="ProtNLM"/>
    </source>
</evidence>